<dbReference type="GO" id="GO:0030955">
    <property type="term" value="F:potassium ion binding"/>
    <property type="evidence" value="ECO:0007669"/>
    <property type="project" value="UniProtKB-UniRule"/>
</dbReference>
<proteinExistence type="inferred from homology"/>
<keyword evidence="9 13" id="KW-0460">Magnesium</keyword>
<dbReference type="GO" id="GO:0004743">
    <property type="term" value="F:pyruvate kinase activity"/>
    <property type="evidence" value="ECO:0007669"/>
    <property type="project" value="UniProtKB-UniRule"/>
</dbReference>
<protein>
    <recommendedName>
        <fullName evidence="3 12">Pyruvate kinase</fullName>
        <ecNumber evidence="3 12">2.7.1.40</ecNumber>
    </recommendedName>
</protein>
<evidence type="ECO:0000256" key="10">
    <source>
        <dbReference type="ARBA" id="ARBA00023152"/>
    </source>
</evidence>
<feature type="domain" description="Pyruvate kinase barrel" evidence="14">
    <location>
        <begin position="12"/>
        <end position="333"/>
    </location>
</feature>
<evidence type="ECO:0000256" key="7">
    <source>
        <dbReference type="ARBA" id="ARBA00022777"/>
    </source>
</evidence>
<dbReference type="PANTHER" id="PTHR11817">
    <property type="entry name" value="PYRUVATE KINASE"/>
    <property type="match status" value="1"/>
</dbReference>
<evidence type="ECO:0000259" key="14">
    <source>
        <dbReference type="Pfam" id="PF00224"/>
    </source>
</evidence>
<dbReference type="InterPro" id="IPR015795">
    <property type="entry name" value="Pyrv_Knase_C"/>
</dbReference>
<evidence type="ECO:0000256" key="5">
    <source>
        <dbReference type="ARBA" id="ARBA00022723"/>
    </source>
</evidence>
<dbReference type="SUPFAM" id="SSF51621">
    <property type="entry name" value="Phosphoenolpyruvate/pyruvate domain"/>
    <property type="match status" value="1"/>
</dbReference>
<dbReference type="EC" id="2.7.1.40" evidence="3 12"/>
<dbReference type="InterPro" id="IPR015813">
    <property type="entry name" value="Pyrv/PenolPyrv_kinase-like_dom"/>
</dbReference>
<evidence type="ECO:0000259" key="15">
    <source>
        <dbReference type="Pfam" id="PF02887"/>
    </source>
</evidence>
<evidence type="ECO:0000256" key="6">
    <source>
        <dbReference type="ARBA" id="ARBA00022741"/>
    </source>
</evidence>
<comment type="pathway">
    <text evidence="1 13">Carbohydrate degradation; glycolysis; pyruvate from D-glyceraldehyde 3-phosphate: step 5/5.</text>
</comment>
<dbReference type="NCBIfam" id="NF004491">
    <property type="entry name" value="PRK05826.1"/>
    <property type="match status" value="1"/>
</dbReference>
<gene>
    <name evidence="16" type="primary">pyk</name>
    <name evidence="16" type="ORF">Pan189_30690</name>
</gene>
<dbReference type="GO" id="GO:0005524">
    <property type="term" value="F:ATP binding"/>
    <property type="evidence" value="ECO:0007669"/>
    <property type="project" value="UniProtKB-KW"/>
</dbReference>
<dbReference type="Pfam" id="PF02887">
    <property type="entry name" value="PK_C"/>
    <property type="match status" value="1"/>
</dbReference>
<keyword evidence="8" id="KW-0067">ATP-binding</keyword>
<reference evidence="16 17" key="1">
    <citation type="submission" date="2019-02" db="EMBL/GenBank/DDBJ databases">
        <title>Deep-cultivation of Planctomycetes and their phenomic and genomic characterization uncovers novel biology.</title>
        <authorList>
            <person name="Wiegand S."/>
            <person name="Jogler M."/>
            <person name="Boedeker C."/>
            <person name="Pinto D."/>
            <person name="Vollmers J."/>
            <person name="Rivas-Marin E."/>
            <person name="Kohn T."/>
            <person name="Peeters S.H."/>
            <person name="Heuer A."/>
            <person name="Rast P."/>
            <person name="Oberbeckmann S."/>
            <person name="Bunk B."/>
            <person name="Jeske O."/>
            <person name="Meyerdierks A."/>
            <person name="Storesund J.E."/>
            <person name="Kallscheuer N."/>
            <person name="Luecker S."/>
            <person name="Lage O.M."/>
            <person name="Pohl T."/>
            <person name="Merkel B.J."/>
            <person name="Hornburger P."/>
            <person name="Mueller R.-W."/>
            <person name="Bruemmer F."/>
            <person name="Labrenz M."/>
            <person name="Spormann A.M."/>
            <person name="Op den Camp H."/>
            <person name="Overmann J."/>
            <person name="Amann R."/>
            <person name="Jetten M.S.M."/>
            <person name="Mascher T."/>
            <person name="Medema M.H."/>
            <person name="Devos D.P."/>
            <person name="Kaster A.-K."/>
            <person name="Ovreas L."/>
            <person name="Rohde M."/>
            <person name="Galperin M.Y."/>
            <person name="Jogler C."/>
        </authorList>
    </citation>
    <scope>NUCLEOTIDE SEQUENCE [LARGE SCALE GENOMIC DNA]</scope>
    <source>
        <strain evidence="16 17">Pan189</strain>
    </source>
</reference>
<keyword evidence="10 13" id="KW-0324">Glycolysis</keyword>
<accession>A0A517R4C2</accession>
<dbReference type="KEGG" id="svp:Pan189_30690"/>
<dbReference type="GO" id="GO:0016301">
    <property type="term" value="F:kinase activity"/>
    <property type="evidence" value="ECO:0007669"/>
    <property type="project" value="UniProtKB-KW"/>
</dbReference>
<dbReference type="UniPathway" id="UPA00109">
    <property type="reaction ID" value="UER00188"/>
</dbReference>
<dbReference type="AlphaFoldDB" id="A0A517R4C2"/>
<evidence type="ECO:0000256" key="2">
    <source>
        <dbReference type="ARBA" id="ARBA00008663"/>
    </source>
</evidence>
<dbReference type="InterPro" id="IPR015793">
    <property type="entry name" value="Pyrv_Knase_brl"/>
</dbReference>
<keyword evidence="7 13" id="KW-0418">Kinase</keyword>
<evidence type="ECO:0000256" key="3">
    <source>
        <dbReference type="ARBA" id="ARBA00012142"/>
    </source>
</evidence>
<feature type="domain" description="Pyruvate kinase C-terminal" evidence="15">
    <location>
        <begin position="370"/>
        <end position="482"/>
    </location>
</feature>
<name>A0A517R4C2_9PLAN</name>
<comment type="catalytic activity">
    <reaction evidence="13">
        <text>pyruvate + ATP = phosphoenolpyruvate + ADP + H(+)</text>
        <dbReference type="Rhea" id="RHEA:18157"/>
        <dbReference type="ChEBI" id="CHEBI:15361"/>
        <dbReference type="ChEBI" id="CHEBI:15378"/>
        <dbReference type="ChEBI" id="CHEBI:30616"/>
        <dbReference type="ChEBI" id="CHEBI:58702"/>
        <dbReference type="ChEBI" id="CHEBI:456216"/>
        <dbReference type="EC" id="2.7.1.40"/>
    </reaction>
</comment>
<evidence type="ECO:0000256" key="11">
    <source>
        <dbReference type="ARBA" id="ARBA00023317"/>
    </source>
</evidence>
<dbReference type="InterPro" id="IPR040442">
    <property type="entry name" value="Pyrv_kinase-like_dom_sf"/>
</dbReference>
<evidence type="ECO:0000256" key="12">
    <source>
        <dbReference type="NCBIfam" id="TIGR01064"/>
    </source>
</evidence>
<dbReference type="NCBIfam" id="TIGR01064">
    <property type="entry name" value="pyruv_kin"/>
    <property type="match status" value="1"/>
</dbReference>
<keyword evidence="5" id="KW-0479">Metal-binding</keyword>
<dbReference type="PRINTS" id="PR01050">
    <property type="entry name" value="PYRUVTKNASE"/>
</dbReference>
<dbReference type="NCBIfam" id="NF004978">
    <property type="entry name" value="PRK06354.1"/>
    <property type="match status" value="1"/>
</dbReference>
<evidence type="ECO:0000313" key="16">
    <source>
        <dbReference type="EMBL" id="QDT38673.1"/>
    </source>
</evidence>
<sequence>MSNEETAAAPPQRTKIVATLGPASASEKMIRKLIRAGVSVFRLNFAHGKHEWLEQVVGVIREAATELEASIALLGDLSGPKIRLNEIEGGEVCWIQGGTWEFVREAVPGNPNKLTCTYGQLIDDLEVGDLVVLADGSVINRVVEKHPDRIVCKVEQAGCVRSRQGVNLPGATLSTPSLTEKDRVDLEFACRIGLDYVGLSFVRQAEDIVDLREAITALNPAHPPQIVAKIEKVEAVSDLERILAETDGVMVARGDLGVEADLAKVPILQKRIIKMCNKRRIPVITATQMLESMIDADFPTRAEATDVCNAVLDGTDAVMLSGETAIGRHPDRVVSTMARIAREAEKAMSNAVGVNEPTDPTRNRTLEATEAVTVGAVYAAERIRADMVIVTTHGGRTALAVSKYRASFPILAVTDNAAIARRMALYWGVIPAVSEAVNERQSELMRIVIDWAKQHGIVKSGDHAVMVGSTDWGTEGHDLMLIHNVT</sequence>
<dbReference type="RefSeq" id="WP_145364758.1">
    <property type="nucleotide sequence ID" value="NZ_CP036268.1"/>
</dbReference>
<dbReference type="GO" id="GO:0000287">
    <property type="term" value="F:magnesium ion binding"/>
    <property type="evidence" value="ECO:0007669"/>
    <property type="project" value="UniProtKB-UniRule"/>
</dbReference>
<evidence type="ECO:0000256" key="9">
    <source>
        <dbReference type="ARBA" id="ARBA00022842"/>
    </source>
</evidence>
<dbReference type="InterPro" id="IPR001697">
    <property type="entry name" value="Pyr_Knase"/>
</dbReference>
<dbReference type="Proteomes" id="UP000317318">
    <property type="component" value="Chromosome"/>
</dbReference>
<evidence type="ECO:0000313" key="17">
    <source>
        <dbReference type="Proteomes" id="UP000317318"/>
    </source>
</evidence>
<keyword evidence="17" id="KW-1185">Reference proteome</keyword>
<evidence type="ECO:0000256" key="13">
    <source>
        <dbReference type="RuleBase" id="RU000504"/>
    </source>
</evidence>
<evidence type="ECO:0000256" key="1">
    <source>
        <dbReference type="ARBA" id="ARBA00004997"/>
    </source>
</evidence>
<dbReference type="OrthoDB" id="9812123at2"/>
<comment type="similarity">
    <text evidence="2 13">Belongs to the pyruvate kinase family.</text>
</comment>
<dbReference type="SUPFAM" id="SSF52935">
    <property type="entry name" value="PK C-terminal domain-like"/>
    <property type="match status" value="1"/>
</dbReference>
<dbReference type="InterPro" id="IPR036918">
    <property type="entry name" value="Pyrv_Knase_C_sf"/>
</dbReference>
<dbReference type="InterPro" id="IPR015806">
    <property type="entry name" value="Pyrv_Knase_insert_dom_sf"/>
</dbReference>
<keyword evidence="11 16" id="KW-0670">Pyruvate</keyword>
<dbReference type="Gene3D" id="2.40.33.10">
    <property type="entry name" value="PK beta-barrel domain-like"/>
    <property type="match status" value="1"/>
</dbReference>
<evidence type="ECO:0000256" key="4">
    <source>
        <dbReference type="ARBA" id="ARBA00022679"/>
    </source>
</evidence>
<dbReference type="SUPFAM" id="SSF50800">
    <property type="entry name" value="PK beta-barrel domain-like"/>
    <property type="match status" value="1"/>
</dbReference>
<dbReference type="Gene3D" id="3.40.1380.20">
    <property type="entry name" value="Pyruvate kinase, C-terminal domain"/>
    <property type="match status" value="1"/>
</dbReference>
<dbReference type="Gene3D" id="3.20.20.60">
    <property type="entry name" value="Phosphoenolpyruvate-binding domains"/>
    <property type="match status" value="1"/>
</dbReference>
<evidence type="ECO:0000256" key="8">
    <source>
        <dbReference type="ARBA" id="ARBA00022840"/>
    </source>
</evidence>
<keyword evidence="6" id="KW-0547">Nucleotide-binding</keyword>
<keyword evidence="4 13" id="KW-0808">Transferase</keyword>
<dbReference type="InterPro" id="IPR011037">
    <property type="entry name" value="Pyrv_Knase-like_insert_dom_sf"/>
</dbReference>
<dbReference type="Pfam" id="PF00224">
    <property type="entry name" value="PK"/>
    <property type="match status" value="1"/>
</dbReference>
<dbReference type="EMBL" id="CP036268">
    <property type="protein sequence ID" value="QDT38673.1"/>
    <property type="molecule type" value="Genomic_DNA"/>
</dbReference>
<organism evidence="16 17">
    <name type="scientific">Stratiformator vulcanicus</name>
    <dbReference type="NCBI Taxonomy" id="2527980"/>
    <lineage>
        <taxon>Bacteria</taxon>
        <taxon>Pseudomonadati</taxon>
        <taxon>Planctomycetota</taxon>
        <taxon>Planctomycetia</taxon>
        <taxon>Planctomycetales</taxon>
        <taxon>Planctomycetaceae</taxon>
        <taxon>Stratiformator</taxon>
    </lineage>
</organism>